<reference evidence="3" key="1">
    <citation type="journal article" date="2019" name="Int. J. Syst. Evol. Microbiol.">
        <title>The Global Catalogue of Microorganisms (GCM) 10K type strain sequencing project: providing services to taxonomists for standard genome sequencing and annotation.</title>
        <authorList>
            <consortium name="The Broad Institute Genomics Platform"/>
            <consortium name="The Broad Institute Genome Sequencing Center for Infectious Disease"/>
            <person name="Wu L."/>
            <person name="Ma J."/>
        </authorList>
    </citation>
    <scope>NUCLEOTIDE SEQUENCE [LARGE SCALE GENOMIC DNA]</scope>
    <source>
        <strain evidence="3">JCM 17125</strain>
    </source>
</reference>
<protein>
    <submittedName>
        <fullName evidence="2">Uncharacterized protein</fullName>
    </submittedName>
</protein>
<feature type="region of interest" description="Disordered" evidence="1">
    <location>
        <begin position="99"/>
        <end position="120"/>
    </location>
</feature>
<evidence type="ECO:0000313" key="2">
    <source>
        <dbReference type="EMBL" id="GAA3722692.1"/>
    </source>
</evidence>
<dbReference type="SUPFAM" id="SSF46785">
    <property type="entry name" value="Winged helix' DNA-binding domain"/>
    <property type="match status" value="1"/>
</dbReference>
<proteinExistence type="predicted"/>
<sequence>MLVLKLGGYVEYKHGECAPDDDGDPVGPSLTPRRPTEELYRTEIVGAAGLMSGIGQPILTRLEAAGWVESCWEEVDPQIAGRPARRYYRLTMARTRRVGLGLGLPSPTGATGTPSRTGRP</sequence>
<dbReference type="Proteomes" id="UP001501468">
    <property type="component" value="Unassembled WGS sequence"/>
</dbReference>
<comment type="caution">
    <text evidence="2">The sequence shown here is derived from an EMBL/GenBank/DDBJ whole genome shotgun (WGS) entry which is preliminary data.</text>
</comment>
<dbReference type="EMBL" id="BAABDC010000016">
    <property type="protein sequence ID" value="GAA3722692.1"/>
    <property type="molecule type" value="Genomic_DNA"/>
</dbReference>
<dbReference type="InterPro" id="IPR036390">
    <property type="entry name" value="WH_DNA-bd_sf"/>
</dbReference>
<evidence type="ECO:0000313" key="3">
    <source>
        <dbReference type="Proteomes" id="UP001501468"/>
    </source>
</evidence>
<feature type="compositionally biased region" description="Polar residues" evidence="1">
    <location>
        <begin position="108"/>
        <end position="120"/>
    </location>
</feature>
<keyword evidence="3" id="KW-1185">Reference proteome</keyword>
<dbReference type="InterPro" id="IPR036388">
    <property type="entry name" value="WH-like_DNA-bd_sf"/>
</dbReference>
<dbReference type="Gene3D" id="1.10.10.10">
    <property type="entry name" value="Winged helix-like DNA-binding domain superfamily/Winged helix DNA-binding domain"/>
    <property type="match status" value="1"/>
</dbReference>
<name>A0ABP7EPZ4_9MICO</name>
<gene>
    <name evidence="2" type="ORF">GCM10022399_43820</name>
</gene>
<accession>A0ABP7EPZ4</accession>
<evidence type="ECO:0000256" key="1">
    <source>
        <dbReference type="SAM" id="MobiDB-lite"/>
    </source>
</evidence>
<organism evidence="2 3">
    <name type="scientific">Terrabacter ginsenosidimutans</name>
    <dbReference type="NCBI Taxonomy" id="490575"/>
    <lineage>
        <taxon>Bacteria</taxon>
        <taxon>Bacillati</taxon>
        <taxon>Actinomycetota</taxon>
        <taxon>Actinomycetes</taxon>
        <taxon>Micrococcales</taxon>
        <taxon>Intrasporangiaceae</taxon>
        <taxon>Terrabacter</taxon>
    </lineage>
</organism>